<gene>
    <name evidence="3" type="ORF">J5Y06_15130</name>
</gene>
<dbReference type="InterPro" id="IPR018389">
    <property type="entry name" value="DctP_fam"/>
</dbReference>
<dbReference type="NCBIfam" id="TIGR00787">
    <property type="entry name" value="dctP"/>
    <property type="match status" value="1"/>
</dbReference>
<dbReference type="Proteomes" id="UP000666240">
    <property type="component" value="Unassembled WGS sequence"/>
</dbReference>
<dbReference type="InterPro" id="IPR004682">
    <property type="entry name" value="TRAP_DctP"/>
</dbReference>
<sequence>MISSSLRKAILGSAIAAIFLSTAPLRAADVEIRLAHVLAESHSWHQAALGFAEQVAAETEGRVEVKIFPSGQLGTETEVIEGLQFGSIQAAIIGSGSFQSIEPKIGIIEMPYAWPSREVAFEALDGELGDQLAALLADKGIVNLAWWENGLRNVTNNRKPIETPADLKGLKIRVTPDPVRLAAFQALGAEPAPLAFGELYSALQQGVFDAQENPVSIILSSSFFEVQKYLSLTEHVWGAACLVISKSVWDKISEEDQAVVQAAARKWRDRQREMVGSASAEVIAELKQKGMQVNEVDKAPFIEASKPIWDAQADTFGPELMSAIEAYRQ</sequence>
<evidence type="ECO:0000313" key="4">
    <source>
        <dbReference type="Proteomes" id="UP000666240"/>
    </source>
</evidence>
<dbReference type="NCBIfam" id="NF037995">
    <property type="entry name" value="TRAP_S1"/>
    <property type="match status" value="1"/>
</dbReference>
<evidence type="ECO:0000256" key="1">
    <source>
        <dbReference type="ARBA" id="ARBA00022729"/>
    </source>
</evidence>
<dbReference type="SUPFAM" id="SSF53850">
    <property type="entry name" value="Periplasmic binding protein-like II"/>
    <property type="match status" value="1"/>
</dbReference>
<dbReference type="AlphaFoldDB" id="A0A8J7R020"/>
<keyword evidence="1 2" id="KW-0732">Signal</keyword>
<evidence type="ECO:0000256" key="2">
    <source>
        <dbReference type="SAM" id="SignalP"/>
    </source>
</evidence>
<dbReference type="Gene3D" id="3.40.190.170">
    <property type="entry name" value="Bacterial extracellular solute-binding protein, family 7"/>
    <property type="match status" value="1"/>
</dbReference>
<comment type="caution">
    <text evidence="3">The sequence shown here is derived from an EMBL/GenBank/DDBJ whole genome shotgun (WGS) entry which is preliminary data.</text>
</comment>
<dbReference type="CDD" id="cd13676">
    <property type="entry name" value="PBP2_TRAP_DctP2_like"/>
    <property type="match status" value="1"/>
</dbReference>
<feature type="chain" id="PRO_5035289055" evidence="2">
    <location>
        <begin position="28"/>
        <end position="329"/>
    </location>
</feature>
<accession>A0A8J7R020</accession>
<name>A0A8J7R020_9HYPH</name>
<dbReference type="GO" id="GO:0030246">
    <property type="term" value="F:carbohydrate binding"/>
    <property type="evidence" value="ECO:0007669"/>
    <property type="project" value="TreeGrafter"/>
</dbReference>
<keyword evidence="4" id="KW-1185">Reference proteome</keyword>
<dbReference type="EMBL" id="JAGIYY010000005">
    <property type="protein sequence ID" value="MBP0439988.1"/>
    <property type="molecule type" value="Genomic_DNA"/>
</dbReference>
<dbReference type="GO" id="GO:0055085">
    <property type="term" value="P:transmembrane transport"/>
    <property type="evidence" value="ECO:0007669"/>
    <property type="project" value="InterPro"/>
</dbReference>
<dbReference type="GO" id="GO:0030288">
    <property type="term" value="C:outer membrane-bounded periplasmic space"/>
    <property type="evidence" value="ECO:0007669"/>
    <property type="project" value="InterPro"/>
</dbReference>
<feature type="signal peptide" evidence="2">
    <location>
        <begin position="1"/>
        <end position="27"/>
    </location>
</feature>
<protein>
    <submittedName>
        <fullName evidence="3">DctP family TRAP transporter solute-binding subunit</fullName>
    </submittedName>
</protein>
<reference evidence="3" key="1">
    <citation type="submission" date="2021-03" db="EMBL/GenBank/DDBJ databases">
        <title>Genome sequencing and assembly of Tianweitania sediminis.</title>
        <authorList>
            <person name="Chhetri G."/>
        </authorList>
    </citation>
    <scope>NUCLEOTIDE SEQUENCE</scope>
    <source>
        <strain evidence="3">Z8</strain>
    </source>
</reference>
<dbReference type="PIRSF" id="PIRSF006470">
    <property type="entry name" value="DctB"/>
    <property type="match status" value="1"/>
</dbReference>
<dbReference type="PANTHER" id="PTHR33376">
    <property type="match status" value="1"/>
</dbReference>
<dbReference type="PANTHER" id="PTHR33376:SF2">
    <property type="entry name" value="DICARBOXYLATE-BINDING PERIPLASMIC PROTEIN"/>
    <property type="match status" value="1"/>
</dbReference>
<dbReference type="RefSeq" id="WP_209336030.1">
    <property type="nucleotide sequence ID" value="NZ_JAGIYY010000005.1"/>
</dbReference>
<dbReference type="Pfam" id="PF03480">
    <property type="entry name" value="DctP"/>
    <property type="match status" value="1"/>
</dbReference>
<evidence type="ECO:0000313" key="3">
    <source>
        <dbReference type="EMBL" id="MBP0439988.1"/>
    </source>
</evidence>
<proteinExistence type="predicted"/>
<dbReference type="InterPro" id="IPR038404">
    <property type="entry name" value="TRAP_DctP_sf"/>
</dbReference>
<organism evidence="3 4">
    <name type="scientific">Tianweitania sediminis</name>
    <dbReference type="NCBI Taxonomy" id="1502156"/>
    <lineage>
        <taxon>Bacteria</taxon>
        <taxon>Pseudomonadati</taxon>
        <taxon>Pseudomonadota</taxon>
        <taxon>Alphaproteobacteria</taxon>
        <taxon>Hyphomicrobiales</taxon>
        <taxon>Phyllobacteriaceae</taxon>
        <taxon>Tianweitania</taxon>
    </lineage>
</organism>